<gene>
    <name evidence="1" type="ORF">FY536_03585</name>
</gene>
<dbReference type="EMBL" id="CP043431">
    <property type="protein sequence ID" value="QNT64422.1"/>
    <property type="molecule type" value="Genomic_DNA"/>
</dbReference>
<protein>
    <submittedName>
        <fullName evidence="1">Uncharacterized protein</fullName>
    </submittedName>
</protein>
<name>A0A7H1MLT6_9LACO</name>
<proteinExistence type="predicted"/>
<dbReference type="AlphaFoldDB" id="A0A7H1MLT6"/>
<evidence type="ECO:0000313" key="1">
    <source>
        <dbReference type="EMBL" id="QNT64422.1"/>
    </source>
</evidence>
<keyword evidence="2" id="KW-1185">Reference proteome</keyword>
<accession>A0A7H1MLT6</accession>
<reference evidence="1 2" key="1">
    <citation type="submission" date="2019-08" db="EMBL/GenBank/DDBJ databases">
        <authorList>
            <person name="Chang H.C."/>
            <person name="Mun S.Y."/>
        </authorList>
    </citation>
    <scope>NUCLEOTIDE SEQUENCE [LARGE SCALE GENOMIC DNA]</scope>
    <source>
        <strain evidence="1 2">SK</strain>
    </source>
</reference>
<dbReference type="RefSeq" id="WP_104914568.1">
    <property type="nucleotide sequence ID" value="NZ_CP026847.1"/>
</dbReference>
<sequence>MEEVKLKHILNELISIICDAKDIVSRQNYPMESVVMFADELGYEELPDFISSDSEYIMEYVVSDLNLNNGTELESILVNFLDIRSNNPLGLALIKDNQLMATRKEGDKEWIF</sequence>
<dbReference type="Proteomes" id="UP000516446">
    <property type="component" value="Chromosome"/>
</dbReference>
<evidence type="ECO:0000313" key="2">
    <source>
        <dbReference type="Proteomes" id="UP000516446"/>
    </source>
</evidence>
<organism evidence="1 2">
    <name type="scientific">Weissella koreensis</name>
    <dbReference type="NCBI Taxonomy" id="165096"/>
    <lineage>
        <taxon>Bacteria</taxon>
        <taxon>Bacillati</taxon>
        <taxon>Bacillota</taxon>
        <taxon>Bacilli</taxon>
        <taxon>Lactobacillales</taxon>
        <taxon>Lactobacillaceae</taxon>
        <taxon>Weissella</taxon>
    </lineage>
</organism>